<dbReference type="InterPro" id="IPR000182">
    <property type="entry name" value="GNAT_dom"/>
</dbReference>
<dbReference type="EMBL" id="BLXZ01000004">
    <property type="protein sequence ID" value="GFO68503.1"/>
    <property type="molecule type" value="Genomic_DNA"/>
</dbReference>
<protein>
    <submittedName>
        <fullName evidence="2">UDP-4-amino-4,6-dideoxy-N-acetyl-beta-L-altrosami ne N-acetyltransferase</fullName>
    </submittedName>
</protein>
<dbReference type="Pfam" id="PF13302">
    <property type="entry name" value="Acetyltransf_3"/>
    <property type="match status" value="1"/>
</dbReference>
<sequence length="186" mass="21189">MNRDDCLLRPLAEGDLDLVLAWRNSDRVRACMYTDHLISEEEHRAWFRRSQEAPFPATLIFEYRGMPAGLKSFSQVDRTSNRCHWGFYLGAEDLPRGAGSAMGFLALEYIFERQGFRKLCAEAFAFNEGSVRYHTRLGFTQEGRFAAHVLKNGCYHDVLCFALFSDTWQENKAALAARIFTAGGSL</sequence>
<evidence type="ECO:0000313" key="3">
    <source>
        <dbReference type="Proteomes" id="UP000587586"/>
    </source>
</evidence>
<dbReference type="InterPro" id="IPR016181">
    <property type="entry name" value="Acyl_CoA_acyltransferase"/>
</dbReference>
<gene>
    <name evidence="2" type="ORF">GMLC_20820</name>
</gene>
<dbReference type="PANTHER" id="PTHR43441:SF2">
    <property type="entry name" value="FAMILY ACETYLTRANSFERASE, PUTATIVE (AFU_ORTHOLOGUE AFUA_7G00850)-RELATED"/>
    <property type="match status" value="1"/>
</dbReference>
<reference evidence="3" key="1">
    <citation type="submission" date="2020-06" db="EMBL/GenBank/DDBJ databases">
        <title>Draft genomic sequecing of Geomonas sp. Red745.</title>
        <authorList>
            <person name="Itoh H."/>
            <person name="Xu Z.X."/>
            <person name="Ushijima N."/>
            <person name="Masuda Y."/>
            <person name="Shiratori Y."/>
            <person name="Senoo K."/>
        </authorList>
    </citation>
    <scope>NUCLEOTIDE SEQUENCE [LARGE SCALE GENOMIC DNA]</scope>
    <source>
        <strain evidence="3">Red745</strain>
    </source>
</reference>
<evidence type="ECO:0000313" key="2">
    <source>
        <dbReference type="EMBL" id="GFO68503.1"/>
    </source>
</evidence>
<feature type="domain" description="N-acetyltransferase" evidence="1">
    <location>
        <begin position="6"/>
        <end position="166"/>
    </location>
</feature>
<dbReference type="GO" id="GO:0005737">
    <property type="term" value="C:cytoplasm"/>
    <property type="evidence" value="ECO:0007669"/>
    <property type="project" value="TreeGrafter"/>
</dbReference>
<dbReference type="RefSeq" id="WP_183361059.1">
    <property type="nucleotide sequence ID" value="NZ_BLXZ01000004.1"/>
</dbReference>
<keyword evidence="2" id="KW-0808">Transferase</keyword>
<dbReference type="NCBIfam" id="TIGR03585">
    <property type="entry name" value="PseH"/>
    <property type="match status" value="1"/>
</dbReference>
<name>A0A6V8NAD9_9BACT</name>
<proteinExistence type="predicted"/>
<dbReference type="PROSITE" id="PS51186">
    <property type="entry name" value="GNAT"/>
    <property type="match status" value="1"/>
</dbReference>
<dbReference type="PANTHER" id="PTHR43441">
    <property type="entry name" value="RIBOSOMAL-PROTEIN-SERINE ACETYLTRANSFERASE"/>
    <property type="match status" value="1"/>
</dbReference>
<dbReference type="Gene3D" id="3.40.630.30">
    <property type="match status" value="1"/>
</dbReference>
<organism evidence="2 3">
    <name type="scientific">Geomonas limicola</name>
    <dbReference type="NCBI Taxonomy" id="2740186"/>
    <lineage>
        <taxon>Bacteria</taxon>
        <taxon>Pseudomonadati</taxon>
        <taxon>Thermodesulfobacteriota</taxon>
        <taxon>Desulfuromonadia</taxon>
        <taxon>Geobacterales</taxon>
        <taxon>Geobacteraceae</taxon>
        <taxon>Geomonas</taxon>
    </lineage>
</organism>
<accession>A0A6V8NAD9</accession>
<dbReference type="GO" id="GO:0008999">
    <property type="term" value="F:protein-N-terminal-alanine acetyltransferase activity"/>
    <property type="evidence" value="ECO:0007669"/>
    <property type="project" value="TreeGrafter"/>
</dbReference>
<comment type="caution">
    <text evidence="2">The sequence shown here is derived from an EMBL/GenBank/DDBJ whole genome shotgun (WGS) entry which is preliminary data.</text>
</comment>
<dbReference type="Proteomes" id="UP000587586">
    <property type="component" value="Unassembled WGS sequence"/>
</dbReference>
<keyword evidence="3" id="KW-1185">Reference proteome</keyword>
<dbReference type="InterPro" id="IPR051908">
    <property type="entry name" value="Ribosomal_N-acetyltransferase"/>
</dbReference>
<dbReference type="SUPFAM" id="SSF55729">
    <property type="entry name" value="Acyl-CoA N-acyltransferases (Nat)"/>
    <property type="match status" value="1"/>
</dbReference>
<dbReference type="GO" id="GO:1990189">
    <property type="term" value="F:protein N-terminal-serine acetyltransferase activity"/>
    <property type="evidence" value="ECO:0007669"/>
    <property type="project" value="TreeGrafter"/>
</dbReference>
<dbReference type="InterPro" id="IPR020036">
    <property type="entry name" value="PseH"/>
</dbReference>
<evidence type="ECO:0000259" key="1">
    <source>
        <dbReference type="PROSITE" id="PS51186"/>
    </source>
</evidence>
<dbReference type="AlphaFoldDB" id="A0A6V8NAD9"/>